<evidence type="ECO:0000256" key="1">
    <source>
        <dbReference type="ARBA" id="ARBA00040220"/>
    </source>
</evidence>
<reference evidence="4" key="1">
    <citation type="submission" date="2017-11" db="EMBL/GenBank/DDBJ databases">
        <title>Characterization of MphC-encoding regions from staphylococci of animal origin.</title>
        <authorList>
            <person name="Papagiannitsis C.C."/>
            <person name="Petinaki E."/>
        </authorList>
    </citation>
    <scope>NUCLEOTIDE SEQUENCE</scope>
    <source>
        <strain evidence="4">Sle-087lar</strain>
    </source>
</reference>
<name>A0A2H4UFM1_MAMLE</name>
<evidence type="ECO:0000259" key="3">
    <source>
        <dbReference type="Pfam" id="PF00535"/>
    </source>
</evidence>
<protein>
    <recommendedName>
        <fullName evidence="1">Putative glycosyltransferase TagX</fullName>
    </recommendedName>
    <alternativeName>
        <fullName evidence="2">Teichoic acid biosynthesis protein X</fullName>
    </alternativeName>
</protein>
<accession>A0A2H4UFM1</accession>
<evidence type="ECO:0000256" key="2">
    <source>
        <dbReference type="ARBA" id="ARBA00041596"/>
    </source>
</evidence>
<dbReference type="GO" id="GO:0016740">
    <property type="term" value="F:transferase activity"/>
    <property type="evidence" value="ECO:0007669"/>
    <property type="project" value="UniProtKB-KW"/>
</dbReference>
<dbReference type="InterPro" id="IPR029044">
    <property type="entry name" value="Nucleotide-diphossugar_trans"/>
</dbReference>
<dbReference type="AlphaFoldDB" id="A0A2H4UFM1"/>
<sequence length="441" mass="52278">MFSVIISTYNGGKSLINTIENIKNGLNNFKSEIIIINDGSTDNTEKILNKYKNDKQCKIFNQENKGVSASRNFGLDNLNLNTDFVVFIDDSDTVQSDYFDKINKFFILNEEIDIAAVPLIRTNKEKRKHHSLNYRFHSKIEIVNIHKNYNFIHFHIGGMAFRYEILKNKDYRFDETMTYWEDAKFINTLLLDKQKYGLIKDTAYFYNSEDPNSLSKSAWVLQERYISLIKNNYMDLIKKSNQNFGKTIKYIQYLISTHFIEYLKRHNQEKIVESPYFDKKEFKHISKLLFENIDSNIIYELNCEYQFKNYLLNLKNESLNVNKFIDKLSVYIHSCNPFNRKILFTFSKQMCAIPIESKVYLEHLKKKKRIAKLVNKKSSYILGELINDFSKNIYEIKLPIIAMFKETNMIIVSGETSYIVKNPSIINRLMKKIFYNKKRSI</sequence>
<feature type="domain" description="Glycosyltransferase 2-like" evidence="3">
    <location>
        <begin position="3"/>
        <end position="166"/>
    </location>
</feature>
<evidence type="ECO:0000313" key="4">
    <source>
        <dbReference type="EMBL" id="ATZ72045.1"/>
    </source>
</evidence>
<keyword evidence="4" id="KW-0808">Transferase</keyword>
<dbReference type="InterPro" id="IPR050834">
    <property type="entry name" value="Glycosyltransf_2"/>
</dbReference>
<dbReference type="EMBL" id="MG557990">
    <property type="protein sequence ID" value="ATZ72045.1"/>
    <property type="molecule type" value="Genomic_DNA"/>
</dbReference>
<organism evidence="4">
    <name type="scientific">Mammaliicoccus lentus</name>
    <name type="common">Staphylococcus lentus</name>
    <dbReference type="NCBI Taxonomy" id="42858"/>
    <lineage>
        <taxon>Bacteria</taxon>
        <taxon>Bacillati</taxon>
        <taxon>Bacillota</taxon>
        <taxon>Bacilli</taxon>
        <taxon>Bacillales</taxon>
        <taxon>Staphylococcaceae</taxon>
        <taxon>Mammaliicoccus</taxon>
    </lineage>
</organism>
<dbReference type="Pfam" id="PF00535">
    <property type="entry name" value="Glycos_transf_2"/>
    <property type="match status" value="1"/>
</dbReference>
<dbReference type="PANTHER" id="PTHR43685">
    <property type="entry name" value="GLYCOSYLTRANSFERASE"/>
    <property type="match status" value="1"/>
</dbReference>
<proteinExistence type="predicted"/>
<dbReference type="Gene3D" id="3.90.550.10">
    <property type="entry name" value="Spore Coat Polysaccharide Biosynthesis Protein SpsA, Chain A"/>
    <property type="match status" value="1"/>
</dbReference>
<dbReference type="SUPFAM" id="SSF53448">
    <property type="entry name" value="Nucleotide-diphospho-sugar transferases"/>
    <property type="match status" value="1"/>
</dbReference>
<dbReference type="InterPro" id="IPR001173">
    <property type="entry name" value="Glyco_trans_2-like"/>
</dbReference>
<dbReference type="PANTHER" id="PTHR43685:SF2">
    <property type="entry name" value="GLYCOSYLTRANSFERASE 2-LIKE DOMAIN-CONTAINING PROTEIN"/>
    <property type="match status" value="1"/>
</dbReference>
<dbReference type="CDD" id="cd00761">
    <property type="entry name" value="Glyco_tranf_GTA_type"/>
    <property type="match status" value="1"/>
</dbReference>